<dbReference type="Pfam" id="PF01124">
    <property type="entry name" value="MAPEG"/>
    <property type="match status" value="1"/>
</dbReference>
<keyword evidence="2 5" id="KW-0812">Transmembrane</keyword>
<accession>A0A0P1EGK5</accession>
<dbReference type="Gene3D" id="1.20.120.550">
    <property type="entry name" value="Membrane associated eicosanoid/glutathione metabolism-like domain"/>
    <property type="match status" value="1"/>
</dbReference>
<dbReference type="EMBL" id="CYPU01000068">
    <property type="protein sequence ID" value="CUH49376.1"/>
    <property type="molecule type" value="Genomic_DNA"/>
</dbReference>
<protein>
    <submittedName>
        <fullName evidence="6">MAPEG family protein</fullName>
    </submittedName>
</protein>
<evidence type="ECO:0000256" key="4">
    <source>
        <dbReference type="ARBA" id="ARBA00023136"/>
    </source>
</evidence>
<keyword evidence="3 5" id="KW-1133">Transmembrane helix</keyword>
<evidence type="ECO:0000256" key="3">
    <source>
        <dbReference type="ARBA" id="ARBA00022989"/>
    </source>
</evidence>
<dbReference type="OrthoDB" id="7743618at2"/>
<organism evidence="6 7">
    <name type="scientific">Ruegeria atlantica</name>
    <dbReference type="NCBI Taxonomy" id="81569"/>
    <lineage>
        <taxon>Bacteria</taxon>
        <taxon>Pseudomonadati</taxon>
        <taxon>Pseudomonadota</taxon>
        <taxon>Alphaproteobacteria</taxon>
        <taxon>Rhodobacterales</taxon>
        <taxon>Roseobacteraceae</taxon>
        <taxon>Ruegeria</taxon>
    </lineage>
</organism>
<evidence type="ECO:0000256" key="2">
    <source>
        <dbReference type="ARBA" id="ARBA00022692"/>
    </source>
</evidence>
<sequence length="129" mass="13832">MTTELTVLTLAALLWVAQFVVYLAAGHGKIDLGLAVGPRDIPFDKPGVSGRLHRALSNHTEGLVLFAIAALVVTVSGQSNGLTAACSWIYLIARILYVPAYAMGWTPWRTVIWIVGLLANTVMLLAAVF</sequence>
<dbReference type="AlphaFoldDB" id="A0A0P1EGK5"/>
<feature type="transmembrane region" description="Helical" evidence="5">
    <location>
        <begin position="63"/>
        <end position="90"/>
    </location>
</feature>
<dbReference type="GeneID" id="55494716"/>
<evidence type="ECO:0000256" key="5">
    <source>
        <dbReference type="SAM" id="Phobius"/>
    </source>
</evidence>
<feature type="transmembrane region" description="Helical" evidence="5">
    <location>
        <begin position="6"/>
        <end position="25"/>
    </location>
</feature>
<feature type="transmembrane region" description="Helical" evidence="5">
    <location>
        <begin position="110"/>
        <end position="128"/>
    </location>
</feature>
<dbReference type="RefSeq" id="WP_058278796.1">
    <property type="nucleotide sequence ID" value="NZ_CANLTD010000006.1"/>
</dbReference>
<dbReference type="GO" id="GO:0016020">
    <property type="term" value="C:membrane"/>
    <property type="evidence" value="ECO:0007669"/>
    <property type="project" value="UniProtKB-SubCell"/>
</dbReference>
<proteinExistence type="predicted"/>
<evidence type="ECO:0000313" key="7">
    <source>
        <dbReference type="Proteomes" id="UP000050783"/>
    </source>
</evidence>
<evidence type="ECO:0000256" key="1">
    <source>
        <dbReference type="ARBA" id="ARBA00004370"/>
    </source>
</evidence>
<name>A0A0P1EGK5_9RHOB</name>
<gene>
    <name evidence="6" type="ORF">RUA4292_03572</name>
</gene>
<comment type="subcellular location">
    <subcellularLocation>
        <location evidence="1">Membrane</location>
    </subcellularLocation>
</comment>
<evidence type="ECO:0000313" key="6">
    <source>
        <dbReference type="EMBL" id="CUH49376.1"/>
    </source>
</evidence>
<dbReference type="Proteomes" id="UP000050783">
    <property type="component" value="Unassembled WGS sequence"/>
</dbReference>
<dbReference type="InterPro" id="IPR001129">
    <property type="entry name" value="Membr-assoc_MAPEG"/>
</dbReference>
<reference evidence="6 7" key="1">
    <citation type="submission" date="2015-09" db="EMBL/GenBank/DDBJ databases">
        <authorList>
            <consortium name="Swine Surveillance"/>
        </authorList>
    </citation>
    <scope>NUCLEOTIDE SEQUENCE [LARGE SCALE GENOMIC DNA]</scope>
    <source>
        <strain evidence="6 7">CECT 4292</strain>
    </source>
</reference>
<dbReference type="SUPFAM" id="SSF161084">
    <property type="entry name" value="MAPEG domain-like"/>
    <property type="match status" value="1"/>
</dbReference>
<dbReference type="PANTHER" id="PTHR35371:SF1">
    <property type="entry name" value="BLR7753 PROTEIN"/>
    <property type="match status" value="1"/>
</dbReference>
<keyword evidence="4 5" id="KW-0472">Membrane</keyword>
<dbReference type="PANTHER" id="PTHR35371">
    <property type="entry name" value="INNER MEMBRANE PROTEIN"/>
    <property type="match status" value="1"/>
</dbReference>
<dbReference type="InterPro" id="IPR023352">
    <property type="entry name" value="MAPEG-like_dom_sf"/>
</dbReference>
<dbReference type="STRING" id="81569.RUM4293_02431"/>